<reference evidence="2 3" key="1">
    <citation type="submission" date="2024-04" db="EMBL/GenBank/DDBJ databases">
        <authorList>
            <person name="Fracassetti M."/>
        </authorList>
    </citation>
    <scope>NUCLEOTIDE SEQUENCE [LARGE SCALE GENOMIC DNA]</scope>
</reference>
<dbReference type="PANTHER" id="PTHR31286:SF99">
    <property type="entry name" value="DUF4283 DOMAIN-CONTAINING PROTEIN"/>
    <property type="match status" value="1"/>
</dbReference>
<proteinExistence type="predicted"/>
<feature type="domain" description="DUF4283" evidence="1">
    <location>
        <begin position="34"/>
        <end position="114"/>
    </location>
</feature>
<name>A0AAV2CBY9_9ROSI</name>
<dbReference type="Proteomes" id="UP001497516">
    <property type="component" value="Chromosome 1"/>
</dbReference>
<evidence type="ECO:0000259" key="1">
    <source>
        <dbReference type="Pfam" id="PF14111"/>
    </source>
</evidence>
<sequence length="164" mass="19103">MREDDLDDKVPKDDDPRCPTIPFKAMEKQRWRREWRSALIVKVLGCSFPFLVIAKRLQTIWAKCGTLQISSLTYGFYVVCFTSQFDYEQAVAGGSWRISDYYLTIRPWWRNCNPKLAKVALTMVCAKIPGLPREFINREVVERIASYIERCIKVDRATQNGDRG</sequence>
<dbReference type="InterPro" id="IPR025558">
    <property type="entry name" value="DUF4283"/>
</dbReference>
<evidence type="ECO:0000313" key="2">
    <source>
        <dbReference type="EMBL" id="CAL1353887.1"/>
    </source>
</evidence>
<dbReference type="AlphaFoldDB" id="A0AAV2CBY9"/>
<accession>A0AAV2CBY9</accession>
<dbReference type="InterPro" id="IPR040256">
    <property type="entry name" value="At4g02000-like"/>
</dbReference>
<gene>
    <name evidence="2" type="ORF">LTRI10_LOCUS1753</name>
</gene>
<organism evidence="2 3">
    <name type="scientific">Linum trigynum</name>
    <dbReference type="NCBI Taxonomy" id="586398"/>
    <lineage>
        <taxon>Eukaryota</taxon>
        <taxon>Viridiplantae</taxon>
        <taxon>Streptophyta</taxon>
        <taxon>Embryophyta</taxon>
        <taxon>Tracheophyta</taxon>
        <taxon>Spermatophyta</taxon>
        <taxon>Magnoliopsida</taxon>
        <taxon>eudicotyledons</taxon>
        <taxon>Gunneridae</taxon>
        <taxon>Pentapetalae</taxon>
        <taxon>rosids</taxon>
        <taxon>fabids</taxon>
        <taxon>Malpighiales</taxon>
        <taxon>Linaceae</taxon>
        <taxon>Linum</taxon>
    </lineage>
</organism>
<protein>
    <recommendedName>
        <fullName evidence="1">DUF4283 domain-containing protein</fullName>
    </recommendedName>
</protein>
<dbReference type="EMBL" id="OZ034813">
    <property type="protein sequence ID" value="CAL1353887.1"/>
    <property type="molecule type" value="Genomic_DNA"/>
</dbReference>
<keyword evidence="3" id="KW-1185">Reference proteome</keyword>
<evidence type="ECO:0000313" key="3">
    <source>
        <dbReference type="Proteomes" id="UP001497516"/>
    </source>
</evidence>
<dbReference type="Pfam" id="PF14111">
    <property type="entry name" value="DUF4283"/>
    <property type="match status" value="1"/>
</dbReference>
<dbReference type="PANTHER" id="PTHR31286">
    <property type="entry name" value="GLYCINE-RICH CELL WALL STRUCTURAL PROTEIN 1.8-LIKE"/>
    <property type="match status" value="1"/>
</dbReference>